<proteinExistence type="predicted"/>
<reference evidence="2 3" key="1">
    <citation type="submission" date="2016-10" db="EMBL/GenBank/DDBJ databases">
        <authorList>
            <person name="de Groot N.N."/>
        </authorList>
    </citation>
    <scope>NUCLEOTIDE SEQUENCE [LARGE SCALE GENOMIC DNA]</scope>
    <source>
        <strain evidence="2 3">CGMCC 4.3491</strain>
    </source>
</reference>
<feature type="domain" description="N-acetyltransferase" evidence="1">
    <location>
        <begin position="1"/>
        <end position="158"/>
    </location>
</feature>
<gene>
    <name evidence="2" type="ORF">SAMN05216554_0743</name>
</gene>
<evidence type="ECO:0000313" key="2">
    <source>
        <dbReference type="EMBL" id="SDY56940.1"/>
    </source>
</evidence>
<dbReference type="PROSITE" id="PS51186">
    <property type="entry name" value="GNAT"/>
    <property type="match status" value="1"/>
</dbReference>
<dbReference type="InterPro" id="IPR016181">
    <property type="entry name" value="Acyl_CoA_acyltransferase"/>
</dbReference>
<name>A0A1H3KXY0_9MICO</name>
<evidence type="ECO:0000259" key="1">
    <source>
        <dbReference type="PROSITE" id="PS51186"/>
    </source>
</evidence>
<keyword evidence="2" id="KW-0808">Transferase</keyword>
<dbReference type="InterPro" id="IPR000182">
    <property type="entry name" value="GNAT_dom"/>
</dbReference>
<dbReference type="AlphaFoldDB" id="A0A1H3KXY0"/>
<dbReference type="CDD" id="cd04301">
    <property type="entry name" value="NAT_SF"/>
    <property type="match status" value="1"/>
</dbReference>
<dbReference type="STRING" id="381665.SAMN05216554_0743"/>
<dbReference type="Pfam" id="PF00583">
    <property type="entry name" value="Acetyltransf_1"/>
    <property type="match status" value="1"/>
</dbReference>
<dbReference type="Gene3D" id="3.40.630.30">
    <property type="match status" value="1"/>
</dbReference>
<keyword evidence="3" id="KW-1185">Reference proteome</keyword>
<dbReference type="GO" id="GO:0016747">
    <property type="term" value="F:acyltransferase activity, transferring groups other than amino-acyl groups"/>
    <property type="evidence" value="ECO:0007669"/>
    <property type="project" value="InterPro"/>
</dbReference>
<dbReference type="SUPFAM" id="SSF55729">
    <property type="entry name" value="Acyl-CoA N-acyltransferases (Nat)"/>
    <property type="match status" value="1"/>
</dbReference>
<accession>A0A1H3KXY0</accession>
<dbReference type="EMBL" id="FNPZ01000001">
    <property type="protein sequence ID" value="SDY56940.1"/>
    <property type="molecule type" value="Genomic_DNA"/>
</dbReference>
<organism evidence="2 3">
    <name type="scientific">Herbiconiux ginsengi</name>
    <dbReference type="NCBI Taxonomy" id="381665"/>
    <lineage>
        <taxon>Bacteria</taxon>
        <taxon>Bacillati</taxon>
        <taxon>Actinomycetota</taxon>
        <taxon>Actinomycetes</taxon>
        <taxon>Micrococcales</taxon>
        <taxon>Microbacteriaceae</taxon>
        <taxon>Herbiconiux</taxon>
    </lineage>
</organism>
<protein>
    <submittedName>
        <fullName evidence="2">Acetyltransferase (GNAT) family protein</fullName>
    </submittedName>
</protein>
<evidence type="ECO:0000313" key="3">
    <source>
        <dbReference type="Proteomes" id="UP000198891"/>
    </source>
</evidence>
<dbReference type="Proteomes" id="UP000198891">
    <property type="component" value="Unassembled WGS sequence"/>
</dbReference>
<sequence length="158" mass="17400">MPVEALAAWLEYTSAEYVRERMAEGDSAEYARERAEESNAQYFPDGLPAAGQLVFQVVTESAEADADADADAEVVGVLWIGPMSPRQPGEWWVFDIEIDRAHRGQGLGRETMLLAEREARAHGAVRLGLNVFGHNTVAQRLYASLGYETTAMNMAKPL</sequence>